<dbReference type="InterPro" id="IPR011519">
    <property type="entry name" value="UnbV_ASPIC"/>
</dbReference>
<comment type="caution">
    <text evidence="4">The sequence shown here is derived from an EMBL/GenBank/DDBJ whole genome shotgun (WGS) entry which is preliminary data.</text>
</comment>
<dbReference type="InterPro" id="IPR013517">
    <property type="entry name" value="FG-GAP"/>
</dbReference>
<dbReference type="SUPFAM" id="SSF69318">
    <property type="entry name" value="Integrin alpha N-terminal domain"/>
    <property type="match status" value="1"/>
</dbReference>
<dbReference type="Proteomes" id="UP000320176">
    <property type="component" value="Unassembled WGS sequence"/>
</dbReference>
<organism evidence="4 5">
    <name type="scientific">Stieleria varia</name>
    <dbReference type="NCBI Taxonomy" id="2528005"/>
    <lineage>
        <taxon>Bacteria</taxon>
        <taxon>Pseudomonadati</taxon>
        <taxon>Planctomycetota</taxon>
        <taxon>Planctomycetia</taxon>
        <taxon>Pirellulales</taxon>
        <taxon>Pirellulaceae</taxon>
        <taxon>Stieleria</taxon>
    </lineage>
</organism>
<dbReference type="EMBL" id="SJPN01000003">
    <property type="protein sequence ID" value="TWU04280.1"/>
    <property type="molecule type" value="Genomic_DNA"/>
</dbReference>
<dbReference type="OrthoDB" id="5287961at2"/>
<dbReference type="InterPro" id="IPR011990">
    <property type="entry name" value="TPR-like_helical_dom_sf"/>
</dbReference>
<evidence type="ECO:0000256" key="2">
    <source>
        <dbReference type="SAM" id="MobiDB-lite"/>
    </source>
</evidence>
<reference evidence="4 5" key="1">
    <citation type="submission" date="2019-02" db="EMBL/GenBank/DDBJ databases">
        <title>Deep-cultivation of Planctomycetes and their phenomic and genomic characterization uncovers novel biology.</title>
        <authorList>
            <person name="Wiegand S."/>
            <person name="Jogler M."/>
            <person name="Boedeker C."/>
            <person name="Pinto D."/>
            <person name="Vollmers J."/>
            <person name="Rivas-Marin E."/>
            <person name="Kohn T."/>
            <person name="Peeters S.H."/>
            <person name="Heuer A."/>
            <person name="Rast P."/>
            <person name="Oberbeckmann S."/>
            <person name="Bunk B."/>
            <person name="Jeske O."/>
            <person name="Meyerdierks A."/>
            <person name="Storesund J.E."/>
            <person name="Kallscheuer N."/>
            <person name="Luecker S."/>
            <person name="Lage O.M."/>
            <person name="Pohl T."/>
            <person name="Merkel B.J."/>
            <person name="Hornburger P."/>
            <person name="Mueller R.-W."/>
            <person name="Bruemmer F."/>
            <person name="Labrenz M."/>
            <person name="Spormann A.M."/>
            <person name="Op Den Camp H."/>
            <person name="Overmann J."/>
            <person name="Amann R."/>
            <person name="Jetten M.S.M."/>
            <person name="Mascher T."/>
            <person name="Medema M.H."/>
            <person name="Devos D.P."/>
            <person name="Kaster A.-K."/>
            <person name="Ovreas L."/>
            <person name="Rohde M."/>
            <person name="Galperin M.Y."/>
            <person name="Jogler C."/>
        </authorList>
    </citation>
    <scope>NUCLEOTIDE SEQUENCE [LARGE SCALE GENOMIC DNA]</scope>
    <source>
        <strain evidence="4 5">Pla52n</strain>
    </source>
</reference>
<dbReference type="SUPFAM" id="SSF48452">
    <property type="entry name" value="TPR-like"/>
    <property type="match status" value="2"/>
</dbReference>
<name>A0A5C6AX13_9BACT</name>
<dbReference type="AlphaFoldDB" id="A0A5C6AX13"/>
<dbReference type="PANTHER" id="PTHR16026:SF0">
    <property type="entry name" value="CARTILAGE ACIDIC PROTEIN 1"/>
    <property type="match status" value="1"/>
</dbReference>
<gene>
    <name evidence="4" type="ORF">Pla52n_23190</name>
</gene>
<proteinExistence type="predicted"/>
<dbReference type="InterPro" id="IPR028994">
    <property type="entry name" value="Integrin_alpha_N"/>
</dbReference>
<dbReference type="PANTHER" id="PTHR16026">
    <property type="entry name" value="CARTILAGE ACIDIC PROTEIN 1"/>
    <property type="match status" value="1"/>
</dbReference>
<sequence length="1002" mass="109504">MAAYRIAAYRIIGYAMVFVLLSGCGSPTTTESESQSGGADSHAVSASVFSPTAVQLAISRGDIATADAAIKARLVQEPTDSTALEMAGDVAVLTGDLSQAAVMYRESLANVAAPSQAILSKLSQVLMHQSLPFDALEVLERMIELYPDVVQPRYDLVGMAAMIGLPDRCIASLRWLLQNGHGDPESLVVLANTGRVEPDAELCRKLLSERPSDLRPEYGIALIDAIYLRWDKVATRLEPVVAKHPQFVPALGLYGRALIKLNRLDELATWQQSLPDSMEQSADYWIVMGLWSQKMGQHEQAARALWESFRIDETTHSEMLKSLLLSLKQIGRDAEAERVAKQIVKMSALRDSLHVFLERNSQSQAAAMKVAEAMAALGRLWEAEGWARLAVGLSDDPVIDSRERYLAIRRQLTVTTPWQSPEMSIANSIDLSDLPDIKPPSSHGPLRIAQPGSDSPKHSSDASIHFVEEAAQRGLEHTCAVAAEAETEGHWIYQSVGGGLGVIDFDLDGWPDLAGAMLDGKPRQSNSSPNRLFRNHQGRFDEVSRFAEYQDLGFTHGICIGDYNDDGFPDIFDGNIGQDRLYRNNGDGTFQDVTEQVGLSGQAWTTSSAMADLNGDGFADLFAAAYCGGDQPYEIACSNNQGIATCPPLQFDAARDTIWRGVGDGTFVDASEEWMQPTSLGRGLGVVVGEFDEHPGVDVYVANDMTANHLWSGKSDTAGFQLNDLAAIRGIGTDANSNAQASMGIAVGDPDGDGDIDFFLTHFSNEHNTYYEQVAPGLWSDKSFQVGLLQPSMNMLGFGTQWADFDNNSALELILTNGHVDDVDREDIAYRMPTQVFRRNPDGRWSELDRPELGEYFTRDHLGRALVTLDADRDGRIDVSISNLYEPVALLVNRSENHGHHIALELKATRSQRDAIGTTVRMKIDGRTVLSQLFSGDGYMSSNERQIWIGTGGETAVQDVTVIWPSGVEQKLGAMVSGKRYLIVEDQEQAFEFPTSDGEAGS</sequence>
<protein>
    <submittedName>
        <fullName evidence="4">ASPIC and UnbV</fullName>
    </submittedName>
</protein>
<evidence type="ECO:0000259" key="3">
    <source>
        <dbReference type="Pfam" id="PF07593"/>
    </source>
</evidence>
<dbReference type="Gene3D" id="2.130.10.130">
    <property type="entry name" value="Integrin alpha, N-terminal"/>
    <property type="match status" value="2"/>
</dbReference>
<accession>A0A5C6AX13</accession>
<evidence type="ECO:0000313" key="4">
    <source>
        <dbReference type="EMBL" id="TWU04280.1"/>
    </source>
</evidence>
<dbReference type="Gene3D" id="1.25.40.10">
    <property type="entry name" value="Tetratricopeptide repeat domain"/>
    <property type="match status" value="1"/>
</dbReference>
<evidence type="ECO:0000256" key="1">
    <source>
        <dbReference type="ARBA" id="ARBA00022729"/>
    </source>
</evidence>
<evidence type="ECO:0000313" key="5">
    <source>
        <dbReference type="Proteomes" id="UP000320176"/>
    </source>
</evidence>
<feature type="region of interest" description="Disordered" evidence="2">
    <location>
        <begin position="431"/>
        <end position="461"/>
    </location>
</feature>
<dbReference type="Pfam" id="PF13517">
    <property type="entry name" value="FG-GAP_3"/>
    <property type="match status" value="1"/>
</dbReference>
<dbReference type="Pfam" id="PF07593">
    <property type="entry name" value="UnbV_ASPIC"/>
    <property type="match status" value="1"/>
</dbReference>
<feature type="domain" description="ASPIC/UnbV" evidence="3">
    <location>
        <begin position="915"/>
        <end position="979"/>
    </location>
</feature>
<keyword evidence="1" id="KW-0732">Signal</keyword>
<dbReference type="InterPro" id="IPR027039">
    <property type="entry name" value="Crtac1"/>
</dbReference>
<dbReference type="RefSeq" id="WP_146519734.1">
    <property type="nucleotide sequence ID" value="NZ_CP151726.1"/>
</dbReference>
<keyword evidence="5" id="KW-1185">Reference proteome</keyword>
<dbReference type="PROSITE" id="PS51257">
    <property type="entry name" value="PROKAR_LIPOPROTEIN"/>
    <property type="match status" value="1"/>
</dbReference>